<dbReference type="EMBL" id="GL876966">
    <property type="protein sequence ID" value="KLU80964.1"/>
    <property type="molecule type" value="Genomic_DNA"/>
</dbReference>
<sequence length="192" mass="20929">MRAWSRTFANWRPLLSPLPAHPCLVPRNGRRLLHRMAAEQPVTKAPYKPRYVDIGINLADPIYRGRSGGKQRHPDDLHAVVQRAKDVGCTKLIVTGSSFRSSRDALKLADEFPGTVYSTAGIHPCSSAIFGPRHPHHHEAPDEEHTAACDPDPSKPVPDEVEPDAARSAQIIADLRALILSGSSSAPTTSNN</sequence>
<reference evidence="6" key="2">
    <citation type="submission" date="2011-03" db="EMBL/GenBank/DDBJ databases">
        <title>Annotation of Magnaporthe poae ATCC 64411.</title>
        <authorList>
            <person name="Ma L.-J."/>
            <person name="Dead R."/>
            <person name="Young S.K."/>
            <person name="Zeng Q."/>
            <person name="Gargeya S."/>
            <person name="Fitzgerald M."/>
            <person name="Haas B."/>
            <person name="Abouelleil A."/>
            <person name="Alvarado L."/>
            <person name="Arachchi H.M."/>
            <person name="Berlin A."/>
            <person name="Brown A."/>
            <person name="Chapman S.B."/>
            <person name="Chen Z."/>
            <person name="Dunbar C."/>
            <person name="Freedman E."/>
            <person name="Gearin G."/>
            <person name="Gellesch M."/>
            <person name="Goldberg J."/>
            <person name="Griggs A."/>
            <person name="Gujja S."/>
            <person name="Heiman D."/>
            <person name="Howarth C."/>
            <person name="Larson L."/>
            <person name="Lui A."/>
            <person name="MacDonald P.J.P."/>
            <person name="Mehta T."/>
            <person name="Montmayeur A."/>
            <person name="Murphy C."/>
            <person name="Neiman D."/>
            <person name="Pearson M."/>
            <person name="Priest M."/>
            <person name="Roberts A."/>
            <person name="Saif S."/>
            <person name="Shea T."/>
            <person name="Shenoy N."/>
            <person name="Sisk P."/>
            <person name="Stolte C."/>
            <person name="Sykes S."/>
            <person name="Yandava C."/>
            <person name="Wortman J."/>
            <person name="Nusbaum C."/>
            <person name="Birren B."/>
        </authorList>
    </citation>
    <scope>NUCLEOTIDE SEQUENCE</scope>
    <source>
        <strain evidence="6">ATCC 64411</strain>
    </source>
</reference>
<dbReference type="InterPro" id="IPR032466">
    <property type="entry name" value="Metal_Hydrolase"/>
</dbReference>
<dbReference type="InterPro" id="IPR001130">
    <property type="entry name" value="TatD-like"/>
</dbReference>
<evidence type="ECO:0000313" key="6">
    <source>
        <dbReference type="EMBL" id="KLU80964.1"/>
    </source>
</evidence>
<dbReference type="Pfam" id="PF01026">
    <property type="entry name" value="TatD_DNase"/>
    <property type="match status" value="1"/>
</dbReference>
<keyword evidence="4" id="KW-0378">Hydrolase</keyword>
<dbReference type="GO" id="GO:0005829">
    <property type="term" value="C:cytosol"/>
    <property type="evidence" value="ECO:0007669"/>
    <property type="project" value="TreeGrafter"/>
</dbReference>
<evidence type="ECO:0000256" key="3">
    <source>
        <dbReference type="ARBA" id="ARBA00022723"/>
    </source>
</evidence>
<dbReference type="GO" id="GO:0008296">
    <property type="term" value="F:3'-5'-DNA exonuclease activity"/>
    <property type="evidence" value="ECO:0007669"/>
    <property type="project" value="TreeGrafter"/>
</dbReference>
<dbReference type="GO" id="GO:0046872">
    <property type="term" value="F:metal ion binding"/>
    <property type="evidence" value="ECO:0007669"/>
    <property type="project" value="UniProtKB-KW"/>
</dbReference>
<dbReference type="VEuPathDB" id="FungiDB:MAPG_00060"/>
<dbReference type="Gene3D" id="3.20.20.140">
    <property type="entry name" value="Metal-dependent hydrolases"/>
    <property type="match status" value="1"/>
</dbReference>
<feature type="region of interest" description="Disordered" evidence="5">
    <location>
        <begin position="130"/>
        <end position="167"/>
    </location>
</feature>
<gene>
    <name evidence="6" type="ORF">MAPG_00060</name>
</gene>
<keyword evidence="2" id="KW-0540">Nuclease</keyword>
<evidence type="ECO:0000256" key="5">
    <source>
        <dbReference type="SAM" id="MobiDB-lite"/>
    </source>
</evidence>
<organism evidence="6">
    <name type="scientific">Magnaporthiopsis poae (strain ATCC 64411 / 73-15)</name>
    <name type="common">Kentucky bluegrass fungus</name>
    <name type="synonym">Magnaporthe poae</name>
    <dbReference type="NCBI Taxonomy" id="644358"/>
    <lineage>
        <taxon>Eukaryota</taxon>
        <taxon>Fungi</taxon>
        <taxon>Dikarya</taxon>
        <taxon>Ascomycota</taxon>
        <taxon>Pezizomycotina</taxon>
        <taxon>Sordariomycetes</taxon>
        <taxon>Sordariomycetidae</taxon>
        <taxon>Magnaporthales</taxon>
        <taxon>Magnaporthaceae</taxon>
        <taxon>Magnaporthiopsis</taxon>
    </lineage>
</organism>
<accession>A0A0H2TUE5</accession>
<dbReference type="PANTHER" id="PTHR10060">
    <property type="entry name" value="TATD FAMILY DEOXYRIBONUCLEASE"/>
    <property type="match status" value="1"/>
</dbReference>
<dbReference type="InterPro" id="IPR050891">
    <property type="entry name" value="TatD-type_Hydrolase"/>
</dbReference>
<dbReference type="SUPFAM" id="SSF51556">
    <property type="entry name" value="Metallo-dependent hydrolases"/>
    <property type="match status" value="1"/>
</dbReference>
<protein>
    <submittedName>
        <fullName evidence="6">Uncharacterized protein</fullName>
    </submittedName>
</protein>
<feature type="non-terminal residue" evidence="6">
    <location>
        <position position="192"/>
    </location>
</feature>
<keyword evidence="3" id="KW-0479">Metal-binding</keyword>
<feature type="compositionally biased region" description="Basic and acidic residues" evidence="5">
    <location>
        <begin position="138"/>
        <end position="147"/>
    </location>
</feature>
<name>A0A0H2TUE5_MAGP6</name>
<dbReference type="AlphaFoldDB" id="A0A0H2TUE5"/>
<evidence type="ECO:0000256" key="2">
    <source>
        <dbReference type="ARBA" id="ARBA00022722"/>
    </source>
</evidence>
<evidence type="ECO:0000256" key="4">
    <source>
        <dbReference type="ARBA" id="ARBA00022801"/>
    </source>
</evidence>
<evidence type="ECO:0000256" key="1">
    <source>
        <dbReference type="ARBA" id="ARBA00009275"/>
    </source>
</evidence>
<dbReference type="PANTHER" id="PTHR10060:SF15">
    <property type="entry name" value="DEOXYRIBONUCLEASE TATDN1"/>
    <property type="match status" value="1"/>
</dbReference>
<comment type="similarity">
    <text evidence="1">Belongs to the metallo-dependent hydrolases superfamily. TatD-type hydrolase family.</text>
</comment>
<reference evidence="6" key="1">
    <citation type="submission" date="2010-05" db="EMBL/GenBank/DDBJ databases">
        <title>The Genome Sequence of Magnaporthe poae strain ATCC 64411.</title>
        <authorList>
            <consortium name="The Broad Institute Genome Sequencing Platform"/>
            <consortium name="Broad Institute Genome Sequencing Center for Infectious Disease"/>
            <person name="Ma L.-J."/>
            <person name="Dead R."/>
            <person name="Young S."/>
            <person name="Zeng Q."/>
            <person name="Koehrsen M."/>
            <person name="Alvarado L."/>
            <person name="Berlin A."/>
            <person name="Chapman S.B."/>
            <person name="Chen Z."/>
            <person name="Freedman E."/>
            <person name="Gellesch M."/>
            <person name="Goldberg J."/>
            <person name="Griggs A."/>
            <person name="Gujja S."/>
            <person name="Heilman E.R."/>
            <person name="Heiman D."/>
            <person name="Hepburn T."/>
            <person name="Howarth C."/>
            <person name="Jen D."/>
            <person name="Larson L."/>
            <person name="Mehta T."/>
            <person name="Neiman D."/>
            <person name="Pearson M."/>
            <person name="Roberts A."/>
            <person name="Saif S."/>
            <person name="Shea T."/>
            <person name="Shenoy N."/>
            <person name="Sisk P."/>
            <person name="Stolte C."/>
            <person name="Sykes S."/>
            <person name="Walk T."/>
            <person name="White J."/>
            <person name="Yandava C."/>
            <person name="Haas B."/>
            <person name="Nusbaum C."/>
            <person name="Birren B."/>
        </authorList>
    </citation>
    <scope>NUCLEOTIDE SEQUENCE</scope>
    <source>
        <strain evidence="6">ATCC 64411</strain>
    </source>
</reference>
<proteinExistence type="inferred from homology"/>
<dbReference type="OrthoDB" id="6079689at2759"/>